<sequence>MKLVYLSWLTGLLGFALLVTGVALVSLPAGLVVAGGGLLFWSWLADRASAVQATAGEG</sequence>
<reference evidence="2" key="1">
    <citation type="journal article" date="2022" name="Int. J. Syst. Evol. Microbiol.">
        <title>Pseudomonas aegrilactucae sp. nov. and Pseudomonas morbosilactucae sp. nov., pathogens causing bacterial rot of lettuce in Japan.</title>
        <authorList>
            <person name="Sawada H."/>
            <person name="Fujikawa T."/>
            <person name="Satou M."/>
        </authorList>
    </citation>
    <scope>NUCLEOTIDE SEQUENCE</scope>
    <source>
        <strain evidence="2">MAFF 301350</strain>
    </source>
</reference>
<dbReference type="AlphaFoldDB" id="A0A9Q2XJJ5"/>
<dbReference type="EMBL" id="JAHTBI010000035">
    <property type="protein sequence ID" value="MBV6287367.1"/>
    <property type="molecule type" value="Genomic_DNA"/>
</dbReference>
<organism evidence="2 3">
    <name type="scientific">Pseudomonas aegrilactucae</name>
    <dbReference type="NCBI Taxonomy" id="2854028"/>
    <lineage>
        <taxon>Bacteria</taxon>
        <taxon>Pseudomonadati</taxon>
        <taxon>Pseudomonadota</taxon>
        <taxon>Gammaproteobacteria</taxon>
        <taxon>Pseudomonadales</taxon>
        <taxon>Pseudomonadaceae</taxon>
        <taxon>Pseudomonas</taxon>
    </lineage>
</organism>
<keyword evidence="3" id="KW-1185">Reference proteome</keyword>
<accession>A0A9Q2XJJ5</accession>
<keyword evidence="1" id="KW-0472">Membrane</keyword>
<dbReference type="RefSeq" id="WP_210014595.1">
    <property type="nucleotide sequence ID" value="NZ_JAHTBI010000035.1"/>
</dbReference>
<keyword evidence="1" id="KW-1133">Transmembrane helix</keyword>
<evidence type="ECO:0000313" key="3">
    <source>
        <dbReference type="Proteomes" id="UP001106592"/>
    </source>
</evidence>
<name>A0A9Q2XJJ5_9PSED</name>
<reference evidence="2" key="2">
    <citation type="journal article" date="2023" name="Plant Pathol.">
        <title>Dismantling and reorganizing Pseudomonas marginalis sensu#lato.</title>
        <authorList>
            <person name="Sawada H."/>
            <person name="Fujikawa T."/>
            <person name="Satou M."/>
        </authorList>
    </citation>
    <scope>NUCLEOTIDE SEQUENCE</scope>
    <source>
        <strain evidence="2">MAFF 301350</strain>
    </source>
</reference>
<protein>
    <submittedName>
        <fullName evidence="2">Uncharacterized protein</fullName>
    </submittedName>
</protein>
<keyword evidence="1" id="KW-0812">Transmembrane</keyword>
<evidence type="ECO:0000256" key="1">
    <source>
        <dbReference type="SAM" id="Phobius"/>
    </source>
</evidence>
<feature type="transmembrane region" description="Helical" evidence="1">
    <location>
        <begin position="12"/>
        <end position="41"/>
    </location>
</feature>
<dbReference type="Proteomes" id="UP001106592">
    <property type="component" value="Unassembled WGS sequence"/>
</dbReference>
<evidence type="ECO:0000313" key="2">
    <source>
        <dbReference type="EMBL" id="MBV6287367.1"/>
    </source>
</evidence>
<comment type="caution">
    <text evidence="2">The sequence shown here is derived from an EMBL/GenBank/DDBJ whole genome shotgun (WGS) entry which is preliminary data.</text>
</comment>
<proteinExistence type="predicted"/>
<gene>
    <name evidence="2" type="ORF">KUO17_10055</name>
</gene>